<dbReference type="Proteomes" id="UP000183832">
    <property type="component" value="Unassembled WGS sequence"/>
</dbReference>
<keyword evidence="2" id="KW-1185">Reference proteome</keyword>
<gene>
    <name evidence="1" type="ORF">CLUMA_CG004600</name>
</gene>
<protein>
    <submittedName>
        <fullName evidence="1">CLUMA_CG004600, isoform A</fullName>
    </submittedName>
</protein>
<dbReference type="AlphaFoldDB" id="A0A1J1HS77"/>
<sequence length="127" mass="15271">MNMNNKKWLKRKKNFQFCNLAHIVQQQQLAPNWERPGIALNILEKKEFDDECDRTLSSKTKFVKRVFTIRNKLSLEMDKKEVKQAKAKQSNANKRRKYFCSRMKQIKILKVWKKPKREVPGEMTKTN</sequence>
<evidence type="ECO:0000313" key="2">
    <source>
        <dbReference type="Proteomes" id="UP000183832"/>
    </source>
</evidence>
<dbReference type="EMBL" id="CVRI01000020">
    <property type="protein sequence ID" value="CRK90911.1"/>
    <property type="molecule type" value="Genomic_DNA"/>
</dbReference>
<evidence type="ECO:0000313" key="1">
    <source>
        <dbReference type="EMBL" id="CRK90911.1"/>
    </source>
</evidence>
<organism evidence="1 2">
    <name type="scientific">Clunio marinus</name>
    <dbReference type="NCBI Taxonomy" id="568069"/>
    <lineage>
        <taxon>Eukaryota</taxon>
        <taxon>Metazoa</taxon>
        <taxon>Ecdysozoa</taxon>
        <taxon>Arthropoda</taxon>
        <taxon>Hexapoda</taxon>
        <taxon>Insecta</taxon>
        <taxon>Pterygota</taxon>
        <taxon>Neoptera</taxon>
        <taxon>Endopterygota</taxon>
        <taxon>Diptera</taxon>
        <taxon>Nematocera</taxon>
        <taxon>Chironomoidea</taxon>
        <taxon>Chironomidae</taxon>
        <taxon>Clunio</taxon>
    </lineage>
</organism>
<reference evidence="1 2" key="1">
    <citation type="submission" date="2015-04" db="EMBL/GenBank/DDBJ databases">
        <authorList>
            <person name="Syromyatnikov M.Y."/>
            <person name="Popov V.N."/>
        </authorList>
    </citation>
    <scope>NUCLEOTIDE SEQUENCE [LARGE SCALE GENOMIC DNA]</scope>
</reference>
<name>A0A1J1HS77_9DIPT</name>
<accession>A0A1J1HS77</accession>
<proteinExistence type="predicted"/>